<dbReference type="Proteomes" id="UP000001036">
    <property type="component" value="Chromosome"/>
</dbReference>
<evidence type="ECO:0000313" key="1">
    <source>
        <dbReference type="EMBL" id="ACE84451.1"/>
    </source>
</evidence>
<sequence>MMVFYGLLSLATTLRAAADAALKISPGNFLWLNAQLVQYIVL</sequence>
<dbReference type="AlphaFoldDB" id="B3PHM7"/>
<reference evidence="1 2" key="1">
    <citation type="journal article" date="2008" name="J. Bacteriol.">
        <title>Insights into plant cell wall degradation from the genome sequence of the soil bacterium Cellvibrio japonicus.</title>
        <authorList>
            <person name="Deboy R.T."/>
            <person name="Mongodin E.F."/>
            <person name="Fouts D.E."/>
            <person name="Tailford L.E."/>
            <person name="Khouri H."/>
            <person name="Emerson J.B."/>
            <person name="Mohamoud Y."/>
            <person name="Watkins K."/>
            <person name="Henrissat B."/>
            <person name="Gilbert H.J."/>
            <person name="Nelson K.E."/>
        </authorList>
    </citation>
    <scope>NUCLEOTIDE SEQUENCE [LARGE SCALE GENOMIC DNA]</scope>
    <source>
        <strain evidence="1 2">Ueda107</strain>
    </source>
</reference>
<dbReference type="STRING" id="498211.CJA_2028"/>
<gene>
    <name evidence="1" type="ordered locus">CJA_2028</name>
</gene>
<organism evidence="1 2">
    <name type="scientific">Cellvibrio japonicus (strain Ueda107)</name>
    <name type="common">Pseudomonas fluorescens subsp. cellulosa</name>
    <dbReference type="NCBI Taxonomy" id="498211"/>
    <lineage>
        <taxon>Bacteria</taxon>
        <taxon>Pseudomonadati</taxon>
        <taxon>Pseudomonadota</taxon>
        <taxon>Gammaproteobacteria</taxon>
        <taxon>Cellvibrionales</taxon>
        <taxon>Cellvibrionaceae</taxon>
        <taxon>Cellvibrio</taxon>
    </lineage>
</organism>
<dbReference type="KEGG" id="cja:CJA_2028"/>
<evidence type="ECO:0000313" key="2">
    <source>
        <dbReference type="Proteomes" id="UP000001036"/>
    </source>
</evidence>
<dbReference type="HOGENOM" id="CLU_3249054_0_0_6"/>
<keyword evidence="2" id="KW-1185">Reference proteome</keyword>
<dbReference type="EMBL" id="CP000934">
    <property type="protein sequence ID" value="ACE84451.1"/>
    <property type="molecule type" value="Genomic_DNA"/>
</dbReference>
<proteinExistence type="predicted"/>
<protein>
    <submittedName>
        <fullName evidence="1">Uncharacterized protein</fullName>
    </submittedName>
</protein>
<accession>B3PHM7</accession>
<name>B3PHM7_CELJU</name>